<comment type="caution">
    <text evidence="1">The sequence shown here is derived from an EMBL/GenBank/DDBJ whole genome shotgun (WGS) entry which is preliminary data.</text>
</comment>
<gene>
    <name evidence="1" type="ORF">CEN50_15425</name>
</gene>
<organism evidence="1 2">
    <name type="scientific">Fischerella thermalis CCMEE 5268</name>
    <dbReference type="NCBI Taxonomy" id="2019662"/>
    <lineage>
        <taxon>Bacteria</taxon>
        <taxon>Bacillati</taxon>
        <taxon>Cyanobacteriota</taxon>
        <taxon>Cyanophyceae</taxon>
        <taxon>Nostocales</taxon>
        <taxon>Hapalosiphonaceae</taxon>
        <taxon>Fischerella</taxon>
    </lineage>
</organism>
<dbReference type="EMBL" id="NMQA01000181">
    <property type="protein sequence ID" value="PLZ97319.1"/>
    <property type="molecule type" value="Genomic_DNA"/>
</dbReference>
<reference evidence="1 2" key="1">
    <citation type="submission" date="2017-07" db="EMBL/GenBank/DDBJ databases">
        <title>Genomes of Fischerella (Mastigocladus) sp. strains.</title>
        <authorList>
            <person name="Miller S.R."/>
        </authorList>
    </citation>
    <scope>NUCLEOTIDE SEQUENCE [LARGE SCALE GENOMIC DNA]</scope>
    <source>
        <strain evidence="1 2">CCMEE 5268</strain>
    </source>
</reference>
<accession>A0A2N6KEA9</accession>
<name>A0A2N6KEA9_9CYAN</name>
<dbReference type="Proteomes" id="UP000235025">
    <property type="component" value="Unassembled WGS sequence"/>
</dbReference>
<sequence length="82" mass="9096">MTMAFSLKNKNRRICSAVHRAVSIRKLNSLPVNHPKPVIIVGIVDKHVRGAFFGKFNLDLHSRTITDGLSIVNTLSGNSNRD</sequence>
<dbReference type="AlphaFoldDB" id="A0A2N6KEA9"/>
<evidence type="ECO:0000313" key="1">
    <source>
        <dbReference type="EMBL" id="PLZ97319.1"/>
    </source>
</evidence>
<evidence type="ECO:0000313" key="2">
    <source>
        <dbReference type="Proteomes" id="UP000235025"/>
    </source>
</evidence>
<protein>
    <submittedName>
        <fullName evidence="1">Uncharacterized protein</fullName>
    </submittedName>
</protein>
<proteinExistence type="predicted"/>